<sequence>VRLFVAALPDGSTVDRLREACGGWPRPKVAGLRWTGPDQWHVTLRFLGSIDPGEAAAALDGLGWAAAEARLGPATALLGRGVLMVPVGGVDGLAGAVAAATVDLGGLPEDLPFTGHLTLARSRGRVPASWVGRPLIGVFPVAEVCLVRSETLPEGARYEVLGRWPLSG</sequence>
<keyword evidence="1" id="KW-0378">Hydrolase</keyword>
<dbReference type="InterPro" id="IPR009097">
    <property type="entry name" value="Cyclic_Pdiesterase"/>
</dbReference>
<evidence type="ECO:0000259" key="2">
    <source>
        <dbReference type="Pfam" id="PF02834"/>
    </source>
</evidence>
<dbReference type="PANTHER" id="PTHR35561">
    <property type="entry name" value="RNA 2',3'-CYCLIC PHOSPHODIESTERASE"/>
    <property type="match status" value="1"/>
</dbReference>
<dbReference type="PANTHER" id="PTHR35561:SF1">
    <property type="entry name" value="RNA 2',3'-CYCLIC PHOSPHODIESTERASE"/>
    <property type="match status" value="1"/>
</dbReference>
<dbReference type="Pfam" id="PF02834">
    <property type="entry name" value="LigT_PEase"/>
    <property type="match status" value="1"/>
</dbReference>
<dbReference type="SUPFAM" id="SSF55144">
    <property type="entry name" value="LigT-like"/>
    <property type="match status" value="1"/>
</dbReference>
<proteinExistence type="inferred from homology"/>
<dbReference type="Gene3D" id="3.90.1140.10">
    <property type="entry name" value="Cyclic phosphodiesterase"/>
    <property type="match status" value="1"/>
</dbReference>
<dbReference type="GO" id="GO:0004113">
    <property type="term" value="F:2',3'-cyclic-nucleotide 3'-phosphodiesterase activity"/>
    <property type="evidence" value="ECO:0007669"/>
    <property type="project" value="InterPro"/>
</dbReference>
<dbReference type="HAMAP" id="MF_01940">
    <property type="entry name" value="RNA_CPDase"/>
    <property type="match status" value="1"/>
</dbReference>
<dbReference type="AlphaFoldDB" id="A0A382KU37"/>
<name>A0A382KU37_9ZZZZ</name>
<evidence type="ECO:0000256" key="1">
    <source>
        <dbReference type="ARBA" id="ARBA00022801"/>
    </source>
</evidence>
<reference evidence="3" key="1">
    <citation type="submission" date="2018-05" db="EMBL/GenBank/DDBJ databases">
        <authorList>
            <person name="Lanie J.A."/>
            <person name="Ng W.-L."/>
            <person name="Kazmierczak K.M."/>
            <person name="Andrzejewski T.M."/>
            <person name="Davidsen T.M."/>
            <person name="Wayne K.J."/>
            <person name="Tettelin H."/>
            <person name="Glass J.I."/>
            <person name="Rusch D."/>
            <person name="Podicherti R."/>
            <person name="Tsui H.-C.T."/>
            <person name="Winkler M.E."/>
        </authorList>
    </citation>
    <scope>NUCLEOTIDE SEQUENCE</scope>
</reference>
<gene>
    <name evidence="3" type="ORF">METZ01_LOCUS280740</name>
</gene>
<organism evidence="3">
    <name type="scientific">marine metagenome</name>
    <dbReference type="NCBI Taxonomy" id="408172"/>
    <lineage>
        <taxon>unclassified sequences</taxon>
        <taxon>metagenomes</taxon>
        <taxon>ecological metagenomes</taxon>
    </lineage>
</organism>
<evidence type="ECO:0000313" key="3">
    <source>
        <dbReference type="EMBL" id="SVC27886.1"/>
    </source>
</evidence>
<protein>
    <recommendedName>
        <fullName evidence="2">Phosphoesterase HXTX domain-containing protein</fullName>
    </recommendedName>
</protein>
<dbReference type="InterPro" id="IPR004175">
    <property type="entry name" value="RNA_CPDase"/>
</dbReference>
<dbReference type="InterPro" id="IPR014051">
    <property type="entry name" value="Phosphoesterase_HXTX"/>
</dbReference>
<feature type="non-terminal residue" evidence="3">
    <location>
        <position position="1"/>
    </location>
</feature>
<accession>A0A382KU37</accession>
<dbReference type="EMBL" id="UINC01082793">
    <property type="protein sequence ID" value="SVC27886.1"/>
    <property type="molecule type" value="Genomic_DNA"/>
</dbReference>
<feature type="domain" description="Phosphoesterase HXTX" evidence="2">
    <location>
        <begin position="28"/>
        <end position="64"/>
    </location>
</feature>
<dbReference type="GO" id="GO:0008664">
    <property type="term" value="F:RNA 2',3'-cyclic 3'-phosphodiesterase activity"/>
    <property type="evidence" value="ECO:0007669"/>
    <property type="project" value="InterPro"/>
</dbReference>